<evidence type="ECO:0000313" key="2">
    <source>
        <dbReference type="Proteomes" id="UP000023152"/>
    </source>
</evidence>
<evidence type="ECO:0000313" key="1">
    <source>
        <dbReference type="EMBL" id="ETO34980.1"/>
    </source>
</evidence>
<reference evidence="1 2" key="1">
    <citation type="journal article" date="2013" name="Curr. Biol.">
        <title>The Genome of the Foraminiferan Reticulomyxa filosa.</title>
        <authorList>
            <person name="Glockner G."/>
            <person name="Hulsmann N."/>
            <person name="Schleicher M."/>
            <person name="Noegel A.A."/>
            <person name="Eichinger L."/>
            <person name="Gallinger C."/>
            <person name="Pawlowski J."/>
            <person name="Sierra R."/>
            <person name="Euteneuer U."/>
            <person name="Pillet L."/>
            <person name="Moustafa A."/>
            <person name="Platzer M."/>
            <person name="Groth M."/>
            <person name="Szafranski K."/>
            <person name="Schliwa M."/>
        </authorList>
    </citation>
    <scope>NUCLEOTIDE SEQUENCE [LARGE SCALE GENOMIC DNA]</scope>
</reference>
<keyword evidence="2" id="KW-1185">Reference proteome</keyword>
<name>X6P8Y1_RETFI</name>
<accession>X6P8Y1</accession>
<protein>
    <submittedName>
        <fullName evidence="1">Uncharacterized protein</fullName>
    </submittedName>
</protein>
<sequence>MLIIFTFHMNNTSFLKFLQNALFLKSIFFKDQTNNNNKIESFASVICLTNNTSCSITNNNTMKNGDSILKLKKMKATLFEYFTKYSVSRKVVIFFKYNSSQKCFHHLRRKDFLKHQWQQTVAYRQRLVEKWNEAKKKNKNKAEKFPGNELYLRRMIQNTFLLKNQSFSDQAIFFDNISTMDCSYFLIAVNFRDHEYWQYESYGLGVVEHTLAIILSKMYSLNDDCIRIIIGMLFDNFEKQSFVLFRMKVSQLTTKDTNESKEDSTGSGSVTMAEPFQRLYLPYQVGLRWSPLKFYDQPIRYWVKNSLYLDWYSSSNLICSIYTYLLLISGTFFDFDTLPHHFF</sequence>
<dbReference type="EMBL" id="ASPP01002066">
    <property type="protein sequence ID" value="ETO34980.1"/>
    <property type="molecule type" value="Genomic_DNA"/>
</dbReference>
<dbReference type="AlphaFoldDB" id="X6P8Y1"/>
<comment type="caution">
    <text evidence="1">The sequence shown here is derived from an EMBL/GenBank/DDBJ whole genome shotgun (WGS) entry which is preliminary data.</text>
</comment>
<organism evidence="1 2">
    <name type="scientific">Reticulomyxa filosa</name>
    <dbReference type="NCBI Taxonomy" id="46433"/>
    <lineage>
        <taxon>Eukaryota</taxon>
        <taxon>Sar</taxon>
        <taxon>Rhizaria</taxon>
        <taxon>Retaria</taxon>
        <taxon>Foraminifera</taxon>
        <taxon>Monothalamids</taxon>
        <taxon>Reticulomyxidae</taxon>
        <taxon>Reticulomyxa</taxon>
    </lineage>
</organism>
<dbReference type="Proteomes" id="UP000023152">
    <property type="component" value="Unassembled WGS sequence"/>
</dbReference>
<proteinExistence type="predicted"/>
<gene>
    <name evidence="1" type="ORF">RFI_02091</name>
</gene>